<accession>A0A813FMS5</accession>
<reference evidence="2" key="1">
    <citation type="submission" date="2021-02" db="EMBL/GenBank/DDBJ databases">
        <authorList>
            <person name="Dougan E. K."/>
            <person name="Rhodes N."/>
            <person name="Thang M."/>
            <person name="Chan C."/>
        </authorList>
    </citation>
    <scope>NUCLEOTIDE SEQUENCE</scope>
</reference>
<feature type="compositionally biased region" description="Low complexity" evidence="1">
    <location>
        <begin position="61"/>
        <end position="81"/>
    </location>
</feature>
<name>A0A813FMS5_POLGL</name>
<feature type="non-terminal residue" evidence="2">
    <location>
        <position position="1"/>
    </location>
</feature>
<feature type="region of interest" description="Disordered" evidence="1">
    <location>
        <begin position="61"/>
        <end position="83"/>
    </location>
</feature>
<dbReference type="EMBL" id="CAJNNV010025310">
    <property type="protein sequence ID" value="CAE8613796.1"/>
    <property type="molecule type" value="Genomic_DNA"/>
</dbReference>
<evidence type="ECO:0000313" key="3">
    <source>
        <dbReference type="Proteomes" id="UP000654075"/>
    </source>
</evidence>
<comment type="caution">
    <text evidence="2">The sequence shown here is derived from an EMBL/GenBank/DDBJ whole genome shotgun (WGS) entry which is preliminary data.</text>
</comment>
<gene>
    <name evidence="2" type="ORF">PGLA1383_LOCUS31538</name>
</gene>
<organism evidence="2 3">
    <name type="scientific">Polarella glacialis</name>
    <name type="common">Dinoflagellate</name>
    <dbReference type="NCBI Taxonomy" id="89957"/>
    <lineage>
        <taxon>Eukaryota</taxon>
        <taxon>Sar</taxon>
        <taxon>Alveolata</taxon>
        <taxon>Dinophyceae</taxon>
        <taxon>Suessiales</taxon>
        <taxon>Suessiaceae</taxon>
        <taxon>Polarella</taxon>
    </lineage>
</organism>
<sequence>SPVPMDGGRPGPLRPDRFGDKFWLERGSLDVRCPSSGACSTRSQSPAGVLMKGVATGSAAAVSRSSSVSGRSSECSSSRSGKAPSLWSFDALPRSTAATAASSGALRRAGSAARLGSVGALALSGGIASGSSLAALAQRERLQADRNVRLVLTIESDFDVACWVSLDSGEVEGEDLPIIISGGVKCEATYMGEAEGISGSLVPEGFRDGIPFVLRPASSDAFVGQPGRLRSTVTVPGSSRGGGIAPDEVSLLPAAAVGSPGVTVELRLTEDGVCSQLFAHIRLATESEARRAASQAS</sequence>
<dbReference type="Proteomes" id="UP000654075">
    <property type="component" value="Unassembled WGS sequence"/>
</dbReference>
<keyword evidence="3" id="KW-1185">Reference proteome</keyword>
<proteinExistence type="predicted"/>
<evidence type="ECO:0000313" key="2">
    <source>
        <dbReference type="EMBL" id="CAE8613796.1"/>
    </source>
</evidence>
<dbReference type="AlphaFoldDB" id="A0A813FMS5"/>
<protein>
    <submittedName>
        <fullName evidence="2">Uncharacterized protein</fullName>
    </submittedName>
</protein>
<evidence type="ECO:0000256" key="1">
    <source>
        <dbReference type="SAM" id="MobiDB-lite"/>
    </source>
</evidence>